<dbReference type="SUPFAM" id="SSF51735">
    <property type="entry name" value="NAD(P)-binding Rossmann-fold domains"/>
    <property type="match status" value="1"/>
</dbReference>
<gene>
    <name evidence="3" type="ORF">JOC27_002326</name>
</gene>
<proteinExistence type="predicted"/>
<evidence type="ECO:0000313" key="3">
    <source>
        <dbReference type="EMBL" id="MBM7658863.1"/>
    </source>
</evidence>
<dbReference type="Pfam" id="PF01408">
    <property type="entry name" value="GFO_IDH_MocA"/>
    <property type="match status" value="1"/>
</dbReference>
<organism evidence="3 4">
    <name type="scientific">Sporolactobacillus spathodeae</name>
    <dbReference type="NCBI Taxonomy" id="1465502"/>
    <lineage>
        <taxon>Bacteria</taxon>
        <taxon>Bacillati</taxon>
        <taxon>Bacillota</taxon>
        <taxon>Bacilli</taxon>
        <taxon>Bacillales</taxon>
        <taxon>Sporolactobacillaceae</taxon>
        <taxon>Sporolactobacillus</taxon>
    </lineage>
</organism>
<accession>A0ABS2QAM1</accession>
<dbReference type="Proteomes" id="UP000823201">
    <property type="component" value="Unassembled WGS sequence"/>
</dbReference>
<evidence type="ECO:0000313" key="4">
    <source>
        <dbReference type="Proteomes" id="UP000823201"/>
    </source>
</evidence>
<dbReference type="InterPro" id="IPR036291">
    <property type="entry name" value="NAD(P)-bd_dom_sf"/>
</dbReference>
<feature type="domain" description="YceM-like C-terminal" evidence="2">
    <location>
        <begin position="125"/>
        <end position="238"/>
    </location>
</feature>
<dbReference type="InterPro" id="IPR051317">
    <property type="entry name" value="Gfo/Idh/MocA_oxidoreduct"/>
</dbReference>
<keyword evidence="4" id="KW-1185">Reference proteome</keyword>
<dbReference type="RefSeq" id="WP_205007413.1">
    <property type="nucleotide sequence ID" value="NZ_CBCRXA010000024.1"/>
</dbReference>
<comment type="caution">
    <text evidence="3">The sequence shown here is derived from an EMBL/GenBank/DDBJ whole genome shotgun (WGS) entry which is preliminary data.</text>
</comment>
<protein>
    <submittedName>
        <fullName evidence="3">Virulence factor</fullName>
    </submittedName>
</protein>
<feature type="domain" description="Gfo/Idh/MocA-like oxidoreductase N-terminal" evidence="1">
    <location>
        <begin position="1"/>
        <end position="119"/>
    </location>
</feature>
<dbReference type="SUPFAM" id="SSF55347">
    <property type="entry name" value="Glyceraldehyde-3-phosphate dehydrogenase-like, C-terminal domain"/>
    <property type="match status" value="1"/>
</dbReference>
<dbReference type="PANTHER" id="PTHR43708">
    <property type="entry name" value="CONSERVED EXPRESSED OXIDOREDUCTASE (EUROFUNG)"/>
    <property type="match status" value="1"/>
</dbReference>
<name>A0ABS2QAM1_9BACL</name>
<dbReference type="EMBL" id="JAFBEV010000025">
    <property type="protein sequence ID" value="MBM7658863.1"/>
    <property type="molecule type" value="Genomic_DNA"/>
</dbReference>
<sequence>MKIGVIGVGSIAKKAYLPIYAAMSGDTIHFCTRNPNTLDMLKQKYRFKYLYQDLNDLINSGIEAAFVHAATAAHPLIIEQLIRHHIAVFTDKPIADNYQQSRRLTELAKQEQVPLMTGFNRRFAPFYQQAAKLEGKTFIILQKNRTNDPLDLRPFIFGDFIHVIDSVRFIAGEHQLKKLSVHATKNGENKYTSLTAAIQFENCSAIAVMNRVSGTNEELLQVMSPEGEYRIRNLTDCRWIKSREEVKLSYGDWDTTLYKRGFETAVSAFLKTVKDRDPLLIPEADALETHHLCELLYHEASY</sequence>
<evidence type="ECO:0000259" key="2">
    <source>
        <dbReference type="Pfam" id="PF21378"/>
    </source>
</evidence>
<dbReference type="PANTHER" id="PTHR43708:SF4">
    <property type="entry name" value="OXIDOREDUCTASE YCEM-RELATED"/>
    <property type="match status" value="1"/>
</dbReference>
<evidence type="ECO:0000259" key="1">
    <source>
        <dbReference type="Pfam" id="PF01408"/>
    </source>
</evidence>
<dbReference type="Pfam" id="PF21378">
    <property type="entry name" value="YceM-like_C"/>
    <property type="match status" value="1"/>
</dbReference>
<dbReference type="Gene3D" id="3.30.360.10">
    <property type="entry name" value="Dihydrodipicolinate Reductase, domain 2"/>
    <property type="match status" value="1"/>
</dbReference>
<dbReference type="InterPro" id="IPR048477">
    <property type="entry name" value="YceM-like_C"/>
</dbReference>
<dbReference type="InterPro" id="IPR000683">
    <property type="entry name" value="Gfo/Idh/MocA-like_OxRdtase_N"/>
</dbReference>
<dbReference type="Gene3D" id="3.40.50.720">
    <property type="entry name" value="NAD(P)-binding Rossmann-like Domain"/>
    <property type="match status" value="1"/>
</dbReference>
<reference evidence="3 4" key="1">
    <citation type="submission" date="2021-01" db="EMBL/GenBank/DDBJ databases">
        <title>Genomic Encyclopedia of Type Strains, Phase IV (KMG-IV): sequencing the most valuable type-strain genomes for metagenomic binning, comparative biology and taxonomic classification.</title>
        <authorList>
            <person name="Goeker M."/>
        </authorList>
    </citation>
    <scope>NUCLEOTIDE SEQUENCE [LARGE SCALE GENOMIC DNA]</scope>
    <source>
        <strain evidence="3 4">DSM 100968</strain>
    </source>
</reference>